<dbReference type="PANTHER" id="PTHR34595:SF7">
    <property type="entry name" value="SLL1039 PROTEIN"/>
    <property type="match status" value="1"/>
</dbReference>
<evidence type="ECO:0000256" key="2">
    <source>
        <dbReference type="ARBA" id="ARBA00022741"/>
    </source>
</evidence>
<dbReference type="PANTHER" id="PTHR34595">
    <property type="entry name" value="BLR5612 PROTEIN"/>
    <property type="match status" value="1"/>
</dbReference>
<dbReference type="Pfam" id="PF04107">
    <property type="entry name" value="GCS2"/>
    <property type="match status" value="1"/>
</dbReference>
<evidence type="ECO:0000313" key="8">
    <source>
        <dbReference type="Proteomes" id="UP000527616"/>
    </source>
</evidence>
<dbReference type="Gene3D" id="3.40.50.11290">
    <property type="match status" value="1"/>
</dbReference>
<comment type="catalytic activity">
    <reaction evidence="4 5">
        <text>L-cysteine + L-glutamate + ATP = gamma-L-glutamyl-L-cysteine + ADP + phosphate + H(+)</text>
        <dbReference type="Rhea" id="RHEA:13285"/>
        <dbReference type="ChEBI" id="CHEBI:15378"/>
        <dbReference type="ChEBI" id="CHEBI:29985"/>
        <dbReference type="ChEBI" id="CHEBI:30616"/>
        <dbReference type="ChEBI" id="CHEBI:35235"/>
        <dbReference type="ChEBI" id="CHEBI:43474"/>
        <dbReference type="ChEBI" id="CHEBI:58173"/>
        <dbReference type="ChEBI" id="CHEBI:456216"/>
        <dbReference type="EC" id="6.3.2.2"/>
    </reaction>
</comment>
<dbReference type="EMBL" id="JACBZS010000001">
    <property type="protein sequence ID" value="NYI71857.1"/>
    <property type="molecule type" value="Genomic_DNA"/>
</dbReference>
<dbReference type="EC" id="6.3.2.2" evidence="5"/>
<comment type="caution">
    <text evidence="7">The sequence shown here is derived from an EMBL/GenBank/DDBJ whole genome shotgun (WGS) entry which is preliminary data.</text>
</comment>
<comment type="function">
    <text evidence="5">ATP-dependent carboxylate-amine ligase which exhibits weak glutamate--cysteine ligase activity.</text>
</comment>
<dbReference type="AlphaFoldDB" id="A0A7Z0ILT4"/>
<dbReference type="Proteomes" id="UP000527616">
    <property type="component" value="Unassembled WGS sequence"/>
</dbReference>
<proteinExistence type="inferred from homology"/>
<dbReference type="Gene3D" id="3.30.590.20">
    <property type="match status" value="1"/>
</dbReference>
<organism evidence="7 8">
    <name type="scientific">Naumannella cuiyingiana</name>
    <dbReference type="NCBI Taxonomy" id="1347891"/>
    <lineage>
        <taxon>Bacteria</taxon>
        <taxon>Bacillati</taxon>
        <taxon>Actinomycetota</taxon>
        <taxon>Actinomycetes</taxon>
        <taxon>Propionibacteriales</taxon>
        <taxon>Propionibacteriaceae</taxon>
        <taxon>Naumannella</taxon>
    </lineage>
</organism>
<keyword evidence="8" id="KW-1185">Reference proteome</keyword>
<protein>
    <recommendedName>
        <fullName evidence="5">Putative glutamate--cysteine ligase 2</fullName>
        <ecNumber evidence="5">6.3.2.2</ecNumber>
    </recommendedName>
    <alternativeName>
        <fullName evidence="5">Gamma-glutamylcysteine synthetase 2</fullName>
        <shortName evidence="5">GCS 2</shortName>
        <shortName evidence="5">Gamma-GCS 2</shortName>
    </alternativeName>
</protein>
<dbReference type="NCBIfam" id="NF010041">
    <property type="entry name" value="PRK13517.1-1"/>
    <property type="match status" value="1"/>
</dbReference>
<dbReference type="InterPro" id="IPR006336">
    <property type="entry name" value="GCS2"/>
</dbReference>
<keyword evidence="3 5" id="KW-0067">ATP-binding</keyword>
<evidence type="ECO:0000259" key="6">
    <source>
        <dbReference type="Pfam" id="PF14403"/>
    </source>
</evidence>
<gene>
    <name evidence="7" type="ORF">GGQ54_002417</name>
</gene>
<name>A0A7Z0ILT4_9ACTN</name>
<dbReference type="GO" id="GO:0004357">
    <property type="term" value="F:glutamate-cysteine ligase activity"/>
    <property type="evidence" value="ECO:0007669"/>
    <property type="project" value="UniProtKB-EC"/>
</dbReference>
<dbReference type="Pfam" id="PF14403">
    <property type="entry name" value="CP_ATPgrasp_2"/>
    <property type="match status" value="1"/>
</dbReference>
<dbReference type="NCBIfam" id="TIGR02050">
    <property type="entry name" value="gshA_cyan_rel"/>
    <property type="match status" value="1"/>
</dbReference>
<dbReference type="HAMAP" id="MF_01609">
    <property type="entry name" value="Glu_cys_ligase_2"/>
    <property type="match status" value="1"/>
</dbReference>
<keyword evidence="2 5" id="KW-0547">Nucleotide-binding</keyword>
<keyword evidence="1 5" id="KW-0436">Ligase</keyword>
<dbReference type="InterPro" id="IPR051680">
    <property type="entry name" value="ATP-dep_Glu-Cys_Ligase-2"/>
</dbReference>
<dbReference type="GO" id="GO:0005524">
    <property type="term" value="F:ATP binding"/>
    <property type="evidence" value="ECO:0007669"/>
    <property type="project" value="UniProtKB-KW"/>
</dbReference>
<dbReference type="SUPFAM" id="SSF56059">
    <property type="entry name" value="Glutathione synthetase ATP-binding domain-like"/>
    <property type="match status" value="1"/>
</dbReference>
<dbReference type="Gene3D" id="3.30.1490.270">
    <property type="match status" value="1"/>
</dbReference>
<evidence type="ECO:0000256" key="3">
    <source>
        <dbReference type="ARBA" id="ARBA00022840"/>
    </source>
</evidence>
<dbReference type="InterPro" id="IPR025841">
    <property type="entry name" value="CP_ATPgrasp_2"/>
</dbReference>
<dbReference type="InterPro" id="IPR014746">
    <property type="entry name" value="Gln_synth/guanido_kin_cat_dom"/>
</dbReference>
<reference evidence="7 8" key="1">
    <citation type="submission" date="2020-07" db="EMBL/GenBank/DDBJ databases">
        <title>Sequencing the genomes of 1000 actinobacteria strains.</title>
        <authorList>
            <person name="Klenk H.-P."/>
        </authorList>
    </citation>
    <scope>NUCLEOTIDE SEQUENCE [LARGE SCALE GENOMIC DNA]</scope>
    <source>
        <strain evidence="7 8">DSM 103164</strain>
    </source>
</reference>
<dbReference type="GO" id="GO:0042398">
    <property type="term" value="P:modified amino acid biosynthetic process"/>
    <property type="evidence" value="ECO:0007669"/>
    <property type="project" value="InterPro"/>
</dbReference>
<feature type="domain" description="Circularly permuted ATP-grasp type 2" evidence="6">
    <location>
        <begin position="453"/>
        <end position="832"/>
    </location>
</feature>
<sequence>MEEEFHLIDLETRRLTSRAGDLLEALPEDIYVAEMQRFVIESNSAVFTDLAELRENLLHNRRLLTSTAERFGVGIAAAGTMPLSMPTDLQVTESPRYRRMLADYQLLAREQLICGTQVHVDVADRDEAVRVAVRLVPWLPLLLALSCSSPFWSDGTDTGYASARTLIWQRWPTTGPAAPVGSAAEYDELITELVASGVITDPGMVYFDVRPSSHLDTLELRICDSCPSVDTIAAIAGLFRALVDREVGRMERGEPPTQMSAPMARAALWQAARSGMEGELIDPESHRPRRATDAIEELTAGLRPQLEAAGDWDTVTDLVTRALHIGSSSSRQRRVLRRRGLLTDVVDLVVAETAGQPSAAPLPSAGSSLLHGYQRLDREELPEAGPPVHDEAVDAGGRPRPAYREILAAVDRIGPVTLRRTQYAVERELGRGGVTFRVSGQDRPHVFPLDLVPRLIEADTWARLGDGLGQRARALNAFLRDIYAGQEIIGDQLIPPELLDRAPGFRSVGRMPSWQPVRNHISGFDLVSTGPGEFMVLEDNLRVPSGIGYALASREMMGGLGADIPMPAGVRPVDGVPAMILETLVAAAPPAAGDEPRIAMLSSGSADSAWFEHTMIAERAGISLLDTDDLVARDGVLYALRRGREERIDVLYVRMEEDMLLSSHDAEGNRLRSGITRALGRGNLALVNALGNGVADDKAVYAFVPEMIRYYLGEEPIIPQVPTWLCAERDQRDFVVANLDQLVVKPIDGYGGAGITIGPAATEAELEERRRELESNPERFIAQEVLRLSTHPTFDGSGLFPHHMDLRAFVHLRADGEAIDSHLVPAALTRVAPAGSLIVNSSRGGGGKDTWVLGGDPA</sequence>
<evidence type="ECO:0000256" key="4">
    <source>
        <dbReference type="ARBA" id="ARBA00048819"/>
    </source>
</evidence>
<dbReference type="InterPro" id="IPR011793">
    <property type="entry name" value="YbdK"/>
</dbReference>
<evidence type="ECO:0000313" key="7">
    <source>
        <dbReference type="EMBL" id="NYI71857.1"/>
    </source>
</evidence>
<dbReference type="SUPFAM" id="SSF55931">
    <property type="entry name" value="Glutamine synthetase/guanido kinase"/>
    <property type="match status" value="1"/>
</dbReference>
<evidence type="ECO:0000256" key="1">
    <source>
        <dbReference type="ARBA" id="ARBA00022598"/>
    </source>
</evidence>
<evidence type="ECO:0000256" key="5">
    <source>
        <dbReference type="HAMAP-Rule" id="MF_01609"/>
    </source>
</evidence>
<comment type="similarity">
    <text evidence="5">Belongs to the glutamate--cysteine ligase type 2 family. YbdK subfamily.</text>
</comment>
<accession>A0A7Z0ILT4</accession>